<dbReference type="RefSeq" id="XP_040741149.1">
    <property type="nucleotide sequence ID" value="XM_040889838.1"/>
</dbReference>
<protein>
    <submittedName>
        <fullName evidence="1">Uncharacterized protein</fullName>
    </submittedName>
</protein>
<organism evidence="1 2">
    <name type="scientific">Linderina pennispora</name>
    <dbReference type="NCBI Taxonomy" id="61395"/>
    <lineage>
        <taxon>Eukaryota</taxon>
        <taxon>Fungi</taxon>
        <taxon>Fungi incertae sedis</taxon>
        <taxon>Zoopagomycota</taxon>
        <taxon>Kickxellomycotina</taxon>
        <taxon>Kickxellomycetes</taxon>
        <taxon>Kickxellales</taxon>
        <taxon>Kickxellaceae</taxon>
        <taxon>Linderina</taxon>
    </lineage>
</organism>
<gene>
    <name evidence="1" type="ORF">DL89DRAFT_285854</name>
</gene>
<dbReference type="OrthoDB" id="5590161at2759"/>
<dbReference type="GeneID" id="63806486"/>
<proteinExistence type="predicted"/>
<comment type="caution">
    <text evidence="1">The sequence shown here is derived from an EMBL/GenBank/DDBJ whole genome shotgun (WGS) entry which is preliminary data.</text>
</comment>
<sequence>MTDSVCSLVSSLSGAIASQRIWSSGQSGTPPLAMALVKWFEVACQLSKTSTTPTMRKTASLAGNITELAKSAGTLVESISSSLTTDAHLSQDLGMKRAVLERFCEYVLTAYRSFLSQPQHFKAIWKALCRTATRFAPPSFAGGRLCARVFSESCSMISILTQQTAGILAKSLAKDLAQRTVAHRIMNSLAFVRFFMFHMSALLKRMHSDPSVDDTAAFQHAMPMFDDVLGSLVTPHNMAFMPRNIADNMHNLVLAVAEKVVVAMFSHSVKELVSYVDTWQISRSFAWCFPTSTHFLPTSNRSYLHRHKSLVSALALAVDRDPTSILAALGSAASSAISERVSLSTAYEQLVSSVAVSAIKVATPDVFELWEIAAFDVLSWSSPGSLGACIVADAWIIVARNALPSALVVSMMDSIIDIAYSAPESISDMARSRFATLFDGFVQGISQDDLTAWLARLVARFDNQSAGIGLVYAMVPWSVFTDSGALLSIRKAAQQIKATTGCAAIVAATGLALAGEASIVGNILAMAVSLAQSDLAFPASVLSECSSHICSQNGKAFDSHPASAVMLGLLCGCFAETDLEQPLLMPVGKAVKPVFAFLLDSARPWIVRHFAHRQLIRFAMDEHNAHIVEAVATGSAEQALLQFIQKVPAGKPIANGEQDHVYRAVFDINAPKESLMSEDSGITGLLEAISRLRQELAATRDMALDQDDVCLLRVSIYLVNTFANNGTSWVYPMGQTSKHTLLDIQQMPTRCGTCLRQASAARHHHIMNKIVIPRLSTFLYSTFQDETIFSFARCPLLGLSGIVLSEPVNLTNSEYEWVKKARNSNTEAIEEQVYAISNSDDDIQEEIGAHNAVIEEVDKNVCEVIANTTQPPADDILGVFEPSNKKFFSCNIADN</sequence>
<reference evidence="1 2" key="1">
    <citation type="submission" date="2016-07" db="EMBL/GenBank/DDBJ databases">
        <title>Pervasive Adenine N6-methylation of Active Genes in Fungi.</title>
        <authorList>
            <consortium name="DOE Joint Genome Institute"/>
            <person name="Mondo S.J."/>
            <person name="Dannebaum R.O."/>
            <person name="Kuo R.C."/>
            <person name="Labutti K."/>
            <person name="Haridas S."/>
            <person name="Kuo A."/>
            <person name="Salamov A."/>
            <person name="Ahrendt S.R."/>
            <person name="Lipzen A."/>
            <person name="Sullivan W."/>
            <person name="Andreopoulos W.B."/>
            <person name="Clum A."/>
            <person name="Lindquist E."/>
            <person name="Daum C."/>
            <person name="Ramamoorthy G.K."/>
            <person name="Gryganskyi A."/>
            <person name="Culley D."/>
            <person name="Magnuson J.K."/>
            <person name="James T.Y."/>
            <person name="O'Malley M.A."/>
            <person name="Stajich J.E."/>
            <person name="Spatafora J.W."/>
            <person name="Visel A."/>
            <person name="Grigoriev I.V."/>
        </authorList>
    </citation>
    <scope>NUCLEOTIDE SEQUENCE [LARGE SCALE GENOMIC DNA]</scope>
    <source>
        <strain evidence="1 2">ATCC 12442</strain>
    </source>
</reference>
<accession>A0A1Y1W145</accession>
<evidence type="ECO:0000313" key="2">
    <source>
        <dbReference type="Proteomes" id="UP000193922"/>
    </source>
</evidence>
<dbReference type="AlphaFoldDB" id="A0A1Y1W145"/>
<evidence type="ECO:0000313" key="1">
    <source>
        <dbReference type="EMBL" id="ORX67227.1"/>
    </source>
</evidence>
<dbReference type="Proteomes" id="UP000193922">
    <property type="component" value="Unassembled WGS sequence"/>
</dbReference>
<dbReference type="EMBL" id="MCFD01000013">
    <property type="protein sequence ID" value="ORX67227.1"/>
    <property type="molecule type" value="Genomic_DNA"/>
</dbReference>
<name>A0A1Y1W145_9FUNG</name>
<keyword evidence="2" id="KW-1185">Reference proteome</keyword>